<keyword evidence="2" id="KW-1185">Reference proteome</keyword>
<accession>A0ACC0A8L9</accession>
<proteinExistence type="predicted"/>
<gene>
    <name evidence="1" type="ORF">M9H77_26060</name>
</gene>
<evidence type="ECO:0000313" key="2">
    <source>
        <dbReference type="Proteomes" id="UP001060085"/>
    </source>
</evidence>
<comment type="caution">
    <text evidence="1">The sequence shown here is derived from an EMBL/GenBank/DDBJ whole genome shotgun (WGS) entry which is preliminary data.</text>
</comment>
<sequence length="91" mass="10215">MAQSVFTWTSHHALRWDGHLVESQEGLETEVGPRAELVGAPGVCSLLPNCTRNPHVDQLRTVRGQQATEVLGQEFLDQISPERHMSMFYLS</sequence>
<name>A0ACC0A8L9_CATRO</name>
<dbReference type="Proteomes" id="UP001060085">
    <property type="component" value="Linkage Group LG06"/>
</dbReference>
<dbReference type="EMBL" id="CM044706">
    <property type="protein sequence ID" value="KAI5657267.1"/>
    <property type="molecule type" value="Genomic_DNA"/>
</dbReference>
<organism evidence="1 2">
    <name type="scientific">Catharanthus roseus</name>
    <name type="common">Madagascar periwinkle</name>
    <name type="synonym">Vinca rosea</name>
    <dbReference type="NCBI Taxonomy" id="4058"/>
    <lineage>
        <taxon>Eukaryota</taxon>
        <taxon>Viridiplantae</taxon>
        <taxon>Streptophyta</taxon>
        <taxon>Embryophyta</taxon>
        <taxon>Tracheophyta</taxon>
        <taxon>Spermatophyta</taxon>
        <taxon>Magnoliopsida</taxon>
        <taxon>eudicotyledons</taxon>
        <taxon>Gunneridae</taxon>
        <taxon>Pentapetalae</taxon>
        <taxon>asterids</taxon>
        <taxon>lamiids</taxon>
        <taxon>Gentianales</taxon>
        <taxon>Apocynaceae</taxon>
        <taxon>Rauvolfioideae</taxon>
        <taxon>Vinceae</taxon>
        <taxon>Catharanthinae</taxon>
        <taxon>Catharanthus</taxon>
    </lineage>
</organism>
<reference evidence="2" key="1">
    <citation type="journal article" date="2023" name="Nat. Plants">
        <title>Single-cell RNA sequencing provides a high-resolution roadmap for understanding the multicellular compartmentation of specialized metabolism.</title>
        <authorList>
            <person name="Sun S."/>
            <person name="Shen X."/>
            <person name="Li Y."/>
            <person name="Li Y."/>
            <person name="Wang S."/>
            <person name="Li R."/>
            <person name="Zhang H."/>
            <person name="Shen G."/>
            <person name="Guo B."/>
            <person name="Wei J."/>
            <person name="Xu J."/>
            <person name="St-Pierre B."/>
            <person name="Chen S."/>
            <person name="Sun C."/>
        </authorList>
    </citation>
    <scope>NUCLEOTIDE SEQUENCE [LARGE SCALE GENOMIC DNA]</scope>
</reference>
<evidence type="ECO:0000313" key="1">
    <source>
        <dbReference type="EMBL" id="KAI5657267.1"/>
    </source>
</evidence>
<protein>
    <submittedName>
        <fullName evidence="1">Uncharacterized protein</fullName>
    </submittedName>
</protein>